<organism evidence="1 2">
    <name type="scientific">Rotaria sordida</name>
    <dbReference type="NCBI Taxonomy" id="392033"/>
    <lineage>
        <taxon>Eukaryota</taxon>
        <taxon>Metazoa</taxon>
        <taxon>Spiralia</taxon>
        <taxon>Gnathifera</taxon>
        <taxon>Rotifera</taxon>
        <taxon>Eurotatoria</taxon>
        <taxon>Bdelloidea</taxon>
        <taxon>Philodinida</taxon>
        <taxon>Philodinidae</taxon>
        <taxon>Rotaria</taxon>
    </lineage>
</organism>
<sequence length="568" mass="67109">MSKDTEYLLDDDDSFSRLSIEPLYHNVTCLLDLSDKILLRICRYMSPAYVLYSFYTPKMPNMRLHRLIVNYYTKIKLGQMTYNEYKYLISLFSCSNYPLRPESLILSNEHVTCVTQRYFNYMYTDVIRSVFVNLKYLTLIDCSSFDLDDIVALYMNDLIQLEYLHITVRKLAEHNIIVCLEPWDTSIGRLLFDGLLSTVHTVNIELPNGLLLHKLLRPHQTLRHVQIVLQTIDDLYILLSGLVPNVETMSVELRQARLLTCLRPQCTSSCPRLTEFTLLEPRIGLIIDDIKCIFGYMPALHKLTLSIRDTPDPIFCHGPKFESILNEYFPYLCQFDYTMTHRIMTKTFIKDFIQWPMNVVFYANESSQWVHIFSVPWPSNKNDKRRLPIINSGCNTSVLPSVKRDEHMDHVKITMKNDLYQLKTRFYRAYQLTTCLTIDIVLPQRISKLILTEQTPIGLMNSIVQPNIRHLIVQRRLIDEKEISILAHQFPNVKYLQLLFPLDRRLFVRCFQTLFSDYGTIYYKRSRYWCYLVNFCTTFDVIQLNQIINDSDLHRWLIENTDLKLVIH</sequence>
<proteinExistence type="predicted"/>
<accession>A0A814IA82</accession>
<dbReference type="Proteomes" id="UP000663864">
    <property type="component" value="Unassembled WGS sequence"/>
</dbReference>
<evidence type="ECO:0008006" key="3">
    <source>
        <dbReference type="Google" id="ProtNLM"/>
    </source>
</evidence>
<reference evidence="1" key="1">
    <citation type="submission" date="2021-02" db="EMBL/GenBank/DDBJ databases">
        <authorList>
            <person name="Nowell W R."/>
        </authorList>
    </citation>
    <scope>NUCLEOTIDE SEQUENCE</scope>
</reference>
<evidence type="ECO:0000313" key="1">
    <source>
        <dbReference type="EMBL" id="CAF1020183.1"/>
    </source>
</evidence>
<protein>
    <recommendedName>
        <fullName evidence="3">F-box domain-containing protein</fullName>
    </recommendedName>
</protein>
<evidence type="ECO:0000313" key="2">
    <source>
        <dbReference type="Proteomes" id="UP000663864"/>
    </source>
</evidence>
<dbReference type="EMBL" id="CAJNOT010000556">
    <property type="protein sequence ID" value="CAF1020183.1"/>
    <property type="molecule type" value="Genomic_DNA"/>
</dbReference>
<gene>
    <name evidence="1" type="ORF">ZHD862_LOCUS13496</name>
</gene>
<dbReference type="AlphaFoldDB" id="A0A814IA82"/>
<name>A0A814IA82_9BILA</name>
<comment type="caution">
    <text evidence="1">The sequence shown here is derived from an EMBL/GenBank/DDBJ whole genome shotgun (WGS) entry which is preliminary data.</text>
</comment>